<dbReference type="InterPro" id="IPR000550">
    <property type="entry name" value="Hppk"/>
</dbReference>
<dbReference type="Proteomes" id="UP001597283">
    <property type="component" value="Unassembled WGS sequence"/>
</dbReference>
<dbReference type="CDD" id="cd00483">
    <property type="entry name" value="HPPK"/>
    <property type="match status" value="1"/>
</dbReference>
<evidence type="ECO:0000256" key="10">
    <source>
        <dbReference type="ARBA" id="ARBA00029409"/>
    </source>
</evidence>
<dbReference type="EC" id="2.7.6.3" evidence="3"/>
<comment type="function">
    <text evidence="10">Catalyzes the transfer of pyrophosphate from adenosine triphosphate (ATP) to 6-hydroxymethyl-7,8-dihydropterin, an enzymatic step in folate biosynthesis pathway.</text>
</comment>
<evidence type="ECO:0000256" key="3">
    <source>
        <dbReference type="ARBA" id="ARBA00013253"/>
    </source>
</evidence>
<organism evidence="14 15">
    <name type="scientific">Sphingomonas floccifaciens</name>
    <dbReference type="NCBI Taxonomy" id="1844115"/>
    <lineage>
        <taxon>Bacteria</taxon>
        <taxon>Pseudomonadati</taxon>
        <taxon>Pseudomonadota</taxon>
        <taxon>Alphaproteobacteria</taxon>
        <taxon>Sphingomonadales</taxon>
        <taxon>Sphingomonadaceae</taxon>
        <taxon>Sphingomonas</taxon>
    </lineage>
</organism>
<keyword evidence="5 14" id="KW-0808">Transferase</keyword>
<evidence type="ECO:0000256" key="1">
    <source>
        <dbReference type="ARBA" id="ARBA00005051"/>
    </source>
</evidence>
<proteinExistence type="inferred from homology"/>
<keyword evidence="7" id="KW-0418">Kinase</keyword>
<accession>A0ABW4N9Y8</accession>
<dbReference type="PANTHER" id="PTHR43071:SF1">
    <property type="entry name" value="2-AMINO-4-HYDROXY-6-HYDROXYMETHYLDIHYDROPTERIDINE PYROPHOSPHOKINASE"/>
    <property type="match status" value="1"/>
</dbReference>
<protein>
    <recommendedName>
        <fullName evidence="4">2-amino-4-hydroxy-6-hydroxymethyldihydropteridine pyrophosphokinase</fullName>
        <ecNumber evidence="3">2.7.6.3</ecNumber>
    </recommendedName>
    <alternativeName>
        <fullName evidence="11">6-hydroxymethyl-7,8-dihydropterin pyrophosphokinase</fullName>
    </alternativeName>
    <alternativeName>
        <fullName evidence="12">7,8-dihydro-6-hydroxymethylpterin-pyrophosphokinase</fullName>
    </alternativeName>
</protein>
<keyword evidence="8" id="KW-0067">ATP-binding</keyword>
<dbReference type="PROSITE" id="PS00794">
    <property type="entry name" value="HPPK"/>
    <property type="match status" value="1"/>
</dbReference>
<dbReference type="GO" id="GO:0003848">
    <property type="term" value="F:2-amino-4-hydroxy-6-hydroxymethyldihydropteridine diphosphokinase activity"/>
    <property type="evidence" value="ECO:0007669"/>
    <property type="project" value="UniProtKB-EC"/>
</dbReference>
<name>A0ABW4N9Y8_9SPHN</name>
<gene>
    <name evidence="14" type="primary">folK</name>
    <name evidence="14" type="ORF">ACFSC3_03935</name>
</gene>
<evidence type="ECO:0000256" key="11">
    <source>
        <dbReference type="ARBA" id="ARBA00029766"/>
    </source>
</evidence>
<sequence length="166" mass="18215">MVTTSYAIAVGSNRAGRHGRPEAEVRAALALLGGRAAPVMQSAPVGPSLRRYANTVVLVESALSPGEMLAWLKGIERAFGRRQGRRWGARVIDLDIVLWSGGVWADRRLTVPHLRFRERDFVLRPLATLAPGWRDPVSGLTVRQLLARLTVRRPAPSRAARLGWGP</sequence>
<dbReference type="RefSeq" id="WP_380938957.1">
    <property type="nucleotide sequence ID" value="NZ_JBHUFC010000002.1"/>
</dbReference>
<evidence type="ECO:0000256" key="2">
    <source>
        <dbReference type="ARBA" id="ARBA00005810"/>
    </source>
</evidence>
<evidence type="ECO:0000259" key="13">
    <source>
        <dbReference type="PROSITE" id="PS00794"/>
    </source>
</evidence>
<evidence type="ECO:0000256" key="12">
    <source>
        <dbReference type="ARBA" id="ARBA00033413"/>
    </source>
</evidence>
<dbReference type="SUPFAM" id="SSF55083">
    <property type="entry name" value="6-hydroxymethyl-7,8-dihydropterin pyrophosphokinase, HPPK"/>
    <property type="match status" value="1"/>
</dbReference>
<keyword evidence="6" id="KW-0547">Nucleotide-binding</keyword>
<reference evidence="15" key="1">
    <citation type="journal article" date="2019" name="Int. J. Syst. Evol. Microbiol.">
        <title>The Global Catalogue of Microorganisms (GCM) 10K type strain sequencing project: providing services to taxonomists for standard genome sequencing and annotation.</title>
        <authorList>
            <consortium name="The Broad Institute Genomics Platform"/>
            <consortium name="The Broad Institute Genome Sequencing Center for Infectious Disease"/>
            <person name="Wu L."/>
            <person name="Ma J."/>
        </authorList>
    </citation>
    <scope>NUCLEOTIDE SEQUENCE [LARGE SCALE GENOMIC DNA]</scope>
    <source>
        <strain evidence="15">Q85</strain>
    </source>
</reference>
<feature type="domain" description="7,8-dihydro-6-hydroxymethylpterin-pyrophosphokinase" evidence="13">
    <location>
        <begin position="86"/>
        <end position="97"/>
    </location>
</feature>
<evidence type="ECO:0000256" key="6">
    <source>
        <dbReference type="ARBA" id="ARBA00022741"/>
    </source>
</evidence>
<evidence type="ECO:0000256" key="9">
    <source>
        <dbReference type="ARBA" id="ARBA00022909"/>
    </source>
</evidence>
<dbReference type="Pfam" id="PF01288">
    <property type="entry name" value="HPPK"/>
    <property type="match status" value="1"/>
</dbReference>
<evidence type="ECO:0000313" key="15">
    <source>
        <dbReference type="Proteomes" id="UP001597283"/>
    </source>
</evidence>
<evidence type="ECO:0000256" key="8">
    <source>
        <dbReference type="ARBA" id="ARBA00022840"/>
    </source>
</evidence>
<dbReference type="Gene3D" id="3.30.70.560">
    <property type="entry name" value="7,8-Dihydro-6-hydroxymethylpterin-pyrophosphokinase HPPK"/>
    <property type="match status" value="1"/>
</dbReference>
<comment type="pathway">
    <text evidence="1">Cofactor biosynthesis; tetrahydrofolate biosynthesis; 2-amino-4-hydroxy-6-hydroxymethyl-7,8-dihydropteridine diphosphate from 7,8-dihydroneopterin triphosphate: step 4/4.</text>
</comment>
<comment type="caution">
    <text evidence="14">The sequence shown here is derived from an EMBL/GenBank/DDBJ whole genome shotgun (WGS) entry which is preliminary data.</text>
</comment>
<evidence type="ECO:0000256" key="7">
    <source>
        <dbReference type="ARBA" id="ARBA00022777"/>
    </source>
</evidence>
<dbReference type="EMBL" id="JBHUFC010000002">
    <property type="protein sequence ID" value="MFD1786718.1"/>
    <property type="molecule type" value="Genomic_DNA"/>
</dbReference>
<dbReference type="PANTHER" id="PTHR43071">
    <property type="entry name" value="2-AMINO-4-HYDROXY-6-HYDROXYMETHYLDIHYDROPTERIDINE PYROPHOSPHOKINASE"/>
    <property type="match status" value="1"/>
</dbReference>
<evidence type="ECO:0000256" key="4">
    <source>
        <dbReference type="ARBA" id="ARBA00016218"/>
    </source>
</evidence>
<evidence type="ECO:0000256" key="5">
    <source>
        <dbReference type="ARBA" id="ARBA00022679"/>
    </source>
</evidence>
<comment type="similarity">
    <text evidence="2">Belongs to the HPPK family.</text>
</comment>
<dbReference type="NCBIfam" id="TIGR01498">
    <property type="entry name" value="folK"/>
    <property type="match status" value="1"/>
</dbReference>
<keyword evidence="15" id="KW-1185">Reference proteome</keyword>
<evidence type="ECO:0000313" key="14">
    <source>
        <dbReference type="EMBL" id="MFD1786718.1"/>
    </source>
</evidence>
<dbReference type="InterPro" id="IPR035907">
    <property type="entry name" value="Hppk_sf"/>
</dbReference>
<keyword evidence="9" id="KW-0289">Folate biosynthesis</keyword>